<dbReference type="FunFam" id="3.40.50.300:FF:000134">
    <property type="entry name" value="Iron-enterobactin ABC transporter ATP-binding protein"/>
    <property type="match status" value="1"/>
</dbReference>
<dbReference type="STRING" id="321339.SAMN05444340_11325"/>
<evidence type="ECO:0000256" key="10">
    <source>
        <dbReference type="ARBA" id="ARBA00023136"/>
    </source>
</evidence>
<evidence type="ECO:0000313" key="13">
    <source>
        <dbReference type="Proteomes" id="UP000199286"/>
    </source>
</evidence>
<sequence length="267" mass="28449">MAQTAPKTNGRVVVRGLSVQRGAVHALRGVDLDVAPGGMTALLGRNGCGKSTLLKTIARILRPAAGTIAIDGTPVDRLSPRAAAQRMALLPQAPILPEGMRVRDLVAQGRHPHRGLVRHWSPADDAAIAAAMQATDVAQFADRPLEALSGGQRQRCWIAMTLAQDTPILLLDEPTTYLDLSVQLEIMGLLARLAREGRTILVVLHELNLAAAFADRIVMMRDGRIDAEGTPDAVMTAPVLSRVFGLDARVIADPETGRPVCLPRTAA</sequence>
<evidence type="ECO:0000256" key="5">
    <source>
        <dbReference type="ARBA" id="ARBA00022496"/>
    </source>
</evidence>
<protein>
    <submittedName>
        <fullName evidence="12">Iron complex transport system ATP-binding protein</fullName>
    </submittedName>
</protein>
<dbReference type="Gene3D" id="3.40.50.300">
    <property type="entry name" value="P-loop containing nucleotide triphosphate hydrolases"/>
    <property type="match status" value="1"/>
</dbReference>
<dbReference type="AlphaFoldDB" id="A0A1H3LHT9"/>
<dbReference type="Pfam" id="PF00005">
    <property type="entry name" value="ABC_tran"/>
    <property type="match status" value="1"/>
</dbReference>
<keyword evidence="5" id="KW-0410">Iron transport</keyword>
<dbReference type="InterPro" id="IPR051535">
    <property type="entry name" value="Siderophore_ABC-ATPase"/>
</dbReference>
<keyword evidence="8" id="KW-0408">Iron</keyword>
<dbReference type="InterPro" id="IPR003439">
    <property type="entry name" value="ABC_transporter-like_ATP-bd"/>
</dbReference>
<comment type="subcellular location">
    <subcellularLocation>
        <location evidence="1">Cell membrane</location>
        <topology evidence="1">Peripheral membrane protein</topology>
    </subcellularLocation>
</comment>
<dbReference type="RefSeq" id="WP_089884262.1">
    <property type="nucleotide sequence ID" value="NZ_FNPF01000013.1"/>
</dbReference>
<evidence type="ECO:0000313" key="12">
    <source>
        <dbReference type="EMBL" id="SDY64097.1"/>
    </source>
</evidence>
<name>A0A1H3LHT9_9RHOB</name>
<evidence type="ECO:0000256" key="7">
    <source>
        <dbReference type="ARBA" id="ARBA00022840"/>
    </source>
</evidence>
<dbReference type="CDD" id="cd03214">
    <property type="entry name" value="ABC_Iron-Siderophores_B12_Hemin"/>
    <property type="match status" value="1"/>
</dbReference>
<keyword evidence="9" id="KW-0406">Ion transport</keyword>
<keyword evidence="4" id="KW-1003">Cell membrane</keyword>
<dbReference type="GO" id="GO:0005886">
    <property type="term" value="C:plasma membrane"/>
    <property type="evidence" value="ECO:0007669"/>
    <property type="project" value="UniProtKB-SubCell"/>
</dbReference>
<evidence type="ECO:0000256" key="4">
    <source>
        <dbReference type="ARBA" id="ARBA00022475"/>
    </source>
</evidence>
<evidence type="ECO:0000256" key="9">
    <source>
        <dbReference type="ARBA" id="ARBA00023065"/>
    </source>
</evidence>
<proteinExistence type="inferred from homology"/>
<reference evidence="12 13" key="1">
    <citation type="submission" date="2016-10" db="EMBL/GenBank/DDBJ databases">
        <authorList>
            <person name="de Groot N.N."/>
        </authorList>
    </citation>
    <scope>NUCLEOTIDE SEQUENCE [LARGE SCALE GENOMIC DNA]</scope>
    <source>
        <strain evidence="12 13">DSM 26880</strain>
    </source>
</reference>
<feature type="domain" description="ABC transporter" evidence="11">
    <location>
        <begin position="12"/>
        <end position="247"/>
    </location>
</feature>
<organism evidence="12 13">
    <name type="scientific">Citreimonas salinaria</name>
    <dbReference type="NCBI Taxonomy" id="321339"/>
    <lineage>
        <taxon>Bacteria</taxon>
        <taxon>Pseudomonadati</taxon>
        <taxon>Pseudomonadota</taxon>
        <taxon>Alphaproteobacteria</taxon>
        <taxon>Rhodobacterales</taxon>
        <taxon>Roseobacteraceae</taxon>
        <taxon>Citreimonas</taxon>
    </lineage>
</organism>
<dbReference type="EMBL" id="FNPF01000013">
    <property type="protein sequence ID" value="SDY64097.1"/>
    <property type="molecule type" value="Genomic_DNA"/>
</dbReference>
<keyword evidence="13" id="KW-1185">Reference proteome</keyword>
<dbReference type="InterPro" id="IPR003593">
    <property type="entry name" value="AAA+_ATPase"/>
</dbReference>
<dbReference type="SMART" id="SM00382">
    <property type="entry name" value="AAA"/>
    <property type="match status" value="1"/>
</dbReference>
<evidence type="ECO:0000256" key="6">
    <source>
        <dbReference type="ARBA" id="ARBA00022741"/>
    </source>
</evidence>
<dbReference type="OrthoDB" id="9805601at2"/>
<gene>
    <name evidence="12" type="ORF">SAMN05444340_11325</name>
</gene>
<evidence type="ECO:0000259" key="11">
    <source>
        <dbReference type="PROSITE" id="PS50893"/>
    </source>
</evidence>
<dbReference type="SUPFAM" id="SSF52540">
    <property type="entry name" value="P-loop containing nucleoside triphosphate hydrolases"/>
    <property type="match status" value="1"/>
</dbReference>
<evidence type="ECO:0000256" key="8">
    <source>
        <dbReference type="ARBA" id="ARBA00023004"/>
    </source>
</evidence>
<keyword evidence="3" id="KW-0813">Transport</keyword>
<dbReference type="GO" id="GO:0016887">
    <property type="term" value="F:ATP hydrolysis activity"/>
    <property type="evidence" value="ECO:0007669"/>
    <property type="project" value="InterPro"/>
</dbReference>
<evidence type="ECO:0000256" key="1">
    <source>
        <dbReference type="ARBA" id="ARBA00004202"/>
    </source>
</evidence>
<comment type="similarity">
    <text evidence="2">Belongs to the ABC transporter superfamily.</text>
</comment>
<keyword evidence="7 12" id="KW-0067">ATP-binding</keyword>
<evidence type="ECO:0000256" key="3">
    <source>
        <dbReference type="ARBA" id="ARBA00022448"/>
    </source>
</evidence>
<dbReference type="Proteomes" id="UP000199286">
    <property type="component" value="Unassembled WGS sequence"/>
</dbReference>
<dbReference type="GO" id="GO:0006826">
    <property type="term" value="P:iron ion transport"/>
    <property type="evidence" value="ECO:0007669"/>
    <property type="project" value="UniProtKB-KW"/>
</dbReference>
<keyword evidence="6" id="KW-0547">Nucleotide-binding</keyword>
<dbReference type="GO" id="GO:0005524">
    <property type="term" value="F:ATP binding"/>
    <property type="evidence" value="ECO:0007669"/>
    <property type="project" value="UniProtKB-KW"/>
</dbReference>
<dbReference type="InterPro" id="IPR027417">
    <property type="entry name" value="P-loop_NTPase"/>
</dbReference>
<keyword evidence="10" id="KW-0472">Membrane</keyword>
<dbReference type="PANTHER" id="PTHR42771:SF2">
    <property type="entry name" value="IRON(3+)-HYDROXAMATE IMPORT ATP-BINDING PROTEIN FHUC"/>
    <property type="match status" value="1"/>
</dbReference>
<dbReference type="PROSITE" id="PS50893">
    <property type="entry name" value="ABC_TRANSPORTER_2"/>
    <property type="match status" value="1"/>
</dbReference>
<accession>A0A1H3LHT9</accession>
<dbReference type="PANTHER" id="PTHR42771">
    <property type="entry name" value="IRON(3+)-HYDROXAMATE IMPORT ATP-BINDING PROTEIN FHUC"/>
    <property type="match status" value="1"/>
</dbReference>
<evidence type="ECO:0000256" key="2">
    <source>
        <dbReference type="ARBA" id="ARBA00005417"/>
    </source>
</evidence>